<accession>A0A1V2UEU8</accession>
<proteinExistence type="predicted"/>
<protein>
    <submittedName>
        <fullName evidence="1">Uncharacterized protein</fullName>
    </submittedName>
</protein>
<dbReference type="Proteomes" id="UP000189299">
    <property type="component" value="Unassembled WGS sequence"/>
</dbReference>
<dbReference type="EMBL" id="MSTR01000012">
    <property type="protein sequence ID" value="ONN41848.1"/>
    <property type="molecule type" value="Genomic_DNA"/>
</dbReference>
<evidence type="ECO:0000313" key="1">
    <source>
        <dbReference type="EMBL" id="ONN41848.1"/>
    </source>
</evidence>
<reference evidence="1 2" key="1">
    <citation type="submission" date="2016-12" db="EMBL/GenBank/DDBJ databases">
        <authorList>
            <person name="Song W.-J."/>
            <person name="Kurnit D.M."/>
        </authorList>
    </citation>
    <scope>NUCLEOTIDE SEQUENCE [LARGE SCALE GENOMIC DNA]</scope>
    <source>
        <strain evidence="1 2">CGB1038-1_S1</strain>
    </source>
</reference>
<dbReference type="OrthoDB" id="2186451at2"/>
<dbReference type="AlphaFoldDB" id="A0A1V2UEU8"/>
<gene>
    <name evidence="1" type="ORF">BTN92_11860</name>
</gene>
<organism evidence="1 2">
    <name type="scientific">Enterococcus mundtii</name>
    <dbReference type="NCBI Taxonomy" id="53346"/>
    <lineage>
        <taxon>Bacteria</taxon>
        <taxon>Bacillati</taxon>
        <taxon>Bacillota</taxon>
        <taxon>Bacilli</taxon>
        <taxon>Lactobacillales</taxon>
        <taxon>Enterococcaceae</taxon>
        <taxon>Enterococcus</taxon>
    </lineage>
</organism>
<name>A0A1V2UEU8_ENTMU</name>
<comment type="caution">
    <text evidence="1">The sequence shown here is derived from an EMBL/GenBank/DDBJ whole genome shotgun (WGS) entry which is preliminary data.</text>
</comment>
<sequence length="87" mass="9856">MEQHVVGLLDKIRVIKTQPLLVRFTLRTSHEPVNCIVANVEIADKLLIMDDGKYSIAVTGHFNKRNQLVVSSMVVRNPDHFTRSMGI</sequence>
<evidence type="ECO:0000313" key="2">
    <source>
        <dbReference type="Proteomes" id="UP000189299"/>
    </source>
</evidence>
<dbReference type="RefSeq" id="WP_077151841.1">
    <property type="nucleotide sequence ID" value="NZ_CABMMO010000012.1"/>
</dbReference>